<evidence type="ECO:0000259" key="9">
    <source>
        <dbReference type="Pfam" id="PF00266"/>
    </source>
</evidence>
<dbReference type="PIRSF" id="PIRSF005572">
    <property type="entry name" value="NifS"/>
    <property type="match status" value="1"/>
</dbReference>
<dbReference type="InterPro" id="IPR016454">
    <property type="entry name" value="Cysteine_dSase"/>
</dbReference>
<keyword evidence="11" id="KW-1185">Reference proteome</keyword>
<dbReference type="Pfam" id="PF00266">
    <property type="entry name" value="Aminotran_5"/>
    <property type="match status" value="1"/>
</dbReference>
<keyword evidence="7" id="KW-0411">Iron-sulfur</keyword>
<dbReference type="InterPro" id="IPR015421">
    <property type="entry name" value="PyrdxlP-dep_Trfase_major"/>
</dbReference>
<evidence type="ECO:0000256" key="4">
    <source>
        <dbReference type="ARBA" id="ARBA00022723"/>
    </source>
</evidence>
<dbReference type="GO" id="GO:0046872">
    <property type="term" value="F:metal ion binding"/>
    <property type="evidence" value="ECO:0007669"/>
    <property type="project" value="UniProtKB-KW"/>
</dbReference>
<accession>A0AAE3EHK0</accession>
<dbReference type="PANTHER" id="PTHR11601:SF34">
    <property type="entry name" value="CYSTEINE DESULFURASE"/>
    <property type="match status" value="1"/>
</dbReference>
<evidence type="ECO:0000256" key="3">
    <source>
        <dbReference type="ARBA" id="ARBA00022679"/>
    </source>
</evidence>
<dbReference type="SUPFAM" id="SSF53383">
    <property type="entry name" value="PLP-dependent transferases"/>
    <property type="match status" value="1"/>
</dbReference>
<evidence type="ECO:0000256" key="6">
    <source>
        <dbReference type="ARBA" id="ARBA00023004"/>
    </source>
</evidence>
<dbReference type="Gene3D" id="3.90.1150.10">
    <property type="entry name" value="Aspartate Aminotransferase, domain 1"/>
    <property type="match status" value="1"/>
</dbReference>
<name>A0AAE3EHK0_9SPIR</name>
<dbReference type="Gene3D" id="3.40.640.10">
    <property type="entry name" value="Type I PLP-dependent aspartate aminotransferase-like (Major domain)"/>
    <property type="match status" value="1"/>
</dbReference>
<dbReference type="GO" id="GO:0031071">
    <property type="term" value="F:cysteine desulfurase activity"/>
    <property type="evidence" value="ECO:0007669"/>
    <property type="project" value="UniProtKB-EC"/>
</dbReference>
<protein>
    <submittedName>
        <fullName evidence="10">Cysteine desulfurase</fullName>
    </submittedName>
</protein>
<keyword evidence="6" id="KW-0408">Iron</keyword>
<feature type="domain" description="Aminotransferase class V" evidence="9">
    <location>
        <begin position="4"/>
        <end position="364"/>
    </location>
</feature>
<comment type="similarity">
    <text evidence="2">Belongs to the class-V pyridoxal-phosphate-dependent aminotransferase family. NifS/IscS subfamily.</text>
</comment>
<dbReference type="InterPro" id="IPR015422">
    <property type="entry name" value="PyrdxlP-dep_Trfase_small"/>
</dbReference>
<comment type="caution">
    <text evidence="10">The sequence shown here is derived from an EMBL/GenBank/DDBJ whole genome shotgun (WGS) entry which is preliminary data.</text>
</comment>
<evidence type="ECO:0000256" key="2">
    <source>
        <dbReference type="ARBA" id="ARBA00006490"/>
    </source>
</evidence>
<comment type="cofactor">
    <cofactor evidence="1">
        <name>pyridoxal 5'-phosphate</name>
        <dbReference type="ChEBI" id="CHEBI:597326"/>
    </cofactor>
</comment>
<keyword evidence="3" id="KW-0808">Transferase</keyword>
<dbReference type="Proteomes" id="UP001198163">
    <property type="component" value="Unassembled WGS sequence"/>
</dbReference>
<comment type="catalytic activity">
    <reaction evidence="8">
        <text>(sulfur carrier)-H + L-cysteine = (sulfur carrier)-SH + L-alanine</text>
        <dbReference type="Rhea" id="RHEA:43892"/>
        <dbReference type="Rhea" id="RHEA-COMP:14737"/>
        <dbReference type="Rhea" id="RHEA-COMP:14739"/>
        <dbReference type="ChEBI" id="CHEBI:29917"/>
        <dbReference type="ChEBI" id="CHEBI:35235"/>
        <dbReference type="ChEBI" id="CHEBI:57972"/>
        <dbReference type="ChEBI" id="CHEBI:64428"/>
        <dbReference type="EC" id="2.8.1.7"/>
    </reaction>
</comment>
<evidence type="ECO:0000313" key="11">
    <source>
        <dbReference type="Proteomes" id="UP001198163"/>
    </source>
</evidence>
<proteinExistence type="inferred from homology"/>
<sequence length="378" mass="41056">MNAYLDWAAASPPEQDILEEALTLSMENWANPSSLHVLGKKAEAKLEEARERTASVMKVSSEKLLFTSGGTESNHIPLLSLIGRSSKGSIAVGATEHPAISEQAKMMANAGWKIITIPCDSSGIITPEAVSRAIQDDTALVAIMAVNNETGAINPISEISKTLAARKENRRSVFFHVDGVQCAGKIPFVHLLSEIDSFSVSAHKIGGPRGIGLLYMGKRLEPFIRGGGQEGGLRPGTENLFGAWALSRCLERACNPEIYEYGRSIEAYAFELLAGIPGVKTIPESRSPGDERFSPWIIQLSNEALPGEVLVRALSGHNICISTGSACSSKKIKRPILHAMKISSEVSQNAFRVSFGHRTTREEIFFFAENLRRILKEL</sequence>
<dbReference type="PANTHER" id="PTHR11601">
    <property type="entry name" value="CYSTEINE DESULFURYLASE FAMILY MEMBER"/>
    <property type="match status" value="1"/>
</dbReference>
<keyword evidence="4" id="KW-0479">Metal-binding</keyword>
<dbReference type="RefSeq" id="WP_230755323.1">
    <property type="nucleotide sequence ID" value="NZ_JAINWA010000003.1"/>
</dbReference>
<gene>
    <name evidence="10" type="ORF">K7J14_08705</name>
</gene>
<dbReference type="Gene3D" id="1.10.260.50">
    <property type="match status" value="1"/>
</dbReference>
<dbReference type="EMBL" id="JAINWA010000003">
    <property type="protein sequence ID" value="MCD1654782.1"/>
    <property type="molecule type" value="Genomic_DNA"/>
</dbReference>
<evidence type="ECO:0000256" key="1">
    <source>
        <dbReference type="ARBA" id="ARBA00001933"/>
    </source>
</evidence>
<organism evidence="10 11">
    <name type="scientific">Teretinema zuelzerae</name>
    <dbReference type="NCBI Taxonomy" id="156"/>
    <lineage>
        <taxon>Bacteria</taxon>
        <taxon>Pseudomonadati</taxon>
        <taxon>Spirochaetota</taxon>
        <taxon>Spirochaetia</taxon>
        <taxon>Spirochaetales</taxon>
        <taxon>Treponemataceae</taxon>
        <taxon>Teretinema</taxon>
    </lineage>
</organism>
<evidence type="ECO:0000256" key="8">
    <source>
        <dbReference type="ARBA" id="ARBA00050776"/>
    </source>
</evidence>
<reference evidence="10" key="1">
    <citation type="submission" date="2021-08" db="EMBL/GenBank/DDBJ databases">
        <title>Comparative analyses of Brucepasteria parasyntrophica and Teretinema zuelzerae.</title>
        <authorList>
            <person name="Song Y."/>
            <person name="Brune A."/>
        </authorList>
    </citation>
    <scope>NUCLEOTIDE SEQUENCE</scope>
    <source>
        <strain evidence="10">DSM 1903</strain>
    </source>
</reference>
<evidence type="ECO:0000256" key="7">
    <source>
        <dbReference type="ARBA" id="ARBA00023014"/>
    </source>
</evidence>
<keyword evidence="5" id="KW-0663">Pyridoxal phosphate</keyword>
<dbReference type="GO" id="GO:0051536">
    <property type="term" value="F:iron-sulfur cluster binding"/>
    <property type="evidence" value="ECO:0007669"/>
    <property type="project" value="UniProtKB-KW"/>
</dbReference>
<evidence type="ECO:0000256" key="5">
    <source>
        <dbReference type="ARBA" id="ARBA00022898"/>
    </source>
</evidence>
<dbReference type="AlphaFoldDB" id="A0AAE3EHK0"/>
<dbReference type="InterPro" id="IPR000192">
    <property type="entry name" value="Aminotrans_V_dom"/>
</dbReference>
<evidence type="ECO:0000313" key="10">
    <source>
        <dbReference type="EMBL" id="MCD1654782.1"/>
    </source>
</evidence>
<dbReference type="InterPro" id="IPR015424">
    <property type="entry name" value="PyrdxlP-dep_Trfase"/>
</dbReference>